<dbReference type="EMBL" id="CP088156">
    <property type="protein sequence ID" value="UFZ02150.1"/>
    <property type="molecule type" value="Genomic_DNA"/>
</dbReference>
<dbReference type="Gene3D" id="3.20.20.70">
    <property type="entry name" value="Aldolase class I"/>
    <property type="match status" value="1"/>
</dbReference>
<evidence type="ECO:0000259" key="9">
    <source>
        <dbReference type="SMART" id="SM00934"/>
    </source>
</evidence>
<evidence type="ECO:0000256" key="4">
    <source>
        <dbReference type="ARBA" id="ARBA00022975"/>
    </source>
</evidence>
<dbReference type="PANTHER" id="PTHR32119:SF2">
    <property type="entry name" value="OROTIDINE 5'-PHOSPHATE DECARBOXYLASE"/>
    <property type="match status" value="1"/>
</dbReference>
<protein>
    <recommendedName>
        <fullName evidence="7">Orotidine 5'-phosphate decarboxylase</fullName>
        <ecNumber evidence="7">4.1.1.23</ecNumber>
    </recommendedName>
    <alternativeName>
        <fullName evidence="7">OMP decarboxylase</fullName>
        <shortName evidence="7">OMPDCase</shortName>
        <shortName evidence="7">OMPdecase</shortName>
    </alternativeName>
</protein>
<feature type="binding site" evidence="7">
    <location>
        <position position="210"/>
    </location>
    <ligand>
        <name>substrate</name>
    </ligand>
</feature>
<feature type="binding site" evidence="7">
    <location>
        <position position="16"/>
    </location>
    <ligand>
        <name>substrate</name>
    </ligand>
</feature>
<organism evidence="10 11">
    <name type="scientific">Bradyrhizobium ontarionense</name>
    <dbReference type="NCBI Taxonomy" id="2898149"/>
    <lineage>
        <taxon>Bacteria</taxon>
        <taxon>Pseudomonadati</taxon>
        <taxon>Pseudomonadota</taxon>
        <taxon>Alphaproteobacteria</taxon>
        <taxon>Hyphomicrobiales</taxon>
        <taxon>Nitrobacteraceae</taxon>
        <taxon>Bradyrhizobium</taxon>
    </lineage>
</organism>
<dbReference type="NCBIfam" id="TIGR01740">
    <property type="entry name" value="pyrF"/>
    <property type="match status" value="1"/>
</dbReference>
<dbReference type="PANTHER" id="PTHR32119">
    <property type="entry name" value="OROTIDINE 5'-PHOSPHATE DECARBOXYLASE"/>
    <property type="match status" value="1"/>
</dbReference>
<feature type="binding site" evidence="7">
    <location>
        <position position="211"/>
    </location>
    <ligand>
        <name>substrate</name>
    </ligand>
</feature>
<feature type="binding site" evidence="7">
    <location>
        <position position="120"/>
    </location>
    <ligand>
        <name>substrate</name>
    </ligand>
</feature>
<dbReference type="PROSITE" id="PS00156">
    <property type="entry name" value="OMPDECASE"/>
    <property type="match status" value="1"/>
</dbReference>
<dbReference type="Pfam" id="PF00215">
    <property type="entry name" value="OMPdecase"/>
    <property type="match status" value="1"/>
</dbReference>
<evidence type="ECO:0000256" key="3">
    <source>
        <dbReference type="ARBA" id="ARBA00022793"/>
    </source>
</evidence>
<dbReference type="GO" id="GO:0004590">
    <property type="term" value="F:orotidine-5'-phosphate decarboxylase activity"/>
    <property type="evidence" value="ECO:0007669"/>
    <property type="project" value="UniProtKB-EC"/>
</dbReference>
<dbReference type="NCBIfam" id="NF001273">
    <property type="entry name" value="PRK00230.1"/>
    <property type="match status" value="1"/>
</dbReference>
<feature type="binding site" evidence="7">
    <location>
        <begin position="65"/>
        <end position="74"/>
    </location>
    <ligand>
        <name>substrate</name>
    </ligand>
</feature>
<evidence type="ECO:0000256" key="2">
    <source>
        <dbReference type="ARBA" id="ARBA00004861"/>
    </source>
</evidence>
<dbReference type="SUPFAM" id="SSF51366">
    <property type="entry name" value="Ribulose-phoshate binding barrel"/>
    <property type="match status" value="1"/>
</dbReference>
<evidence type="ECO:0000313" key="11">
    <source>
        <dbReference type="Proteomes" id="UP001431010"/>
    </source>
</evidence>
<comment type="catalytic activity">
    <reaction evidence="6 7 8">
        <text>orotidine 5'-phosphate + H(+) = UMP + CO2</text>
        <dbReference type="Rhea" id="RHEA:11596"/>
        <dbReference type="ChEBI" id="CHEBI:15378"/>
        <dbReference type="ChEBI" id="CHEBI:16526"/>
        <dbReference type="ChEBI" id="CHEBI:57538"/>
        <dbReference type="ChEBI" id="CHEBI:57865"/>
        <dbReference type="EC" id="4.1.1.23"/>
    </reaction>
</comment>
<dbReference type="CDD" id="cd04725">
    <property type="entry name" value="OMP_decarboxylase_like"/>
    <property type="match status" value="1"/>
</dbReference>
<proteinExistence type="inferred from homology"/>
<gene>
    <name evidence="7 10" type="primary">pyrF</name>
    <name evidence="10" type="ORF">LQG66_22955</name>
</gene>
<evidence type="ECO:0000256" key="6">
    <source>
        <dbReference type="ARBA" id="ARBA00049157"/>
    </source>
</evidence>
<dbReference type="InterPro" id="IPR014732">
    <property type="entry name" value="OMPdecase"/>
</dbReference>
<dbReference type="InterPro" id="IPR018089">
    <property type="entry name" value="OMPdecase_AS"/>
</dbReference>
<comment type="subunit">
    <text evidence="7">Homodimer.</text>
</comment>
<evidence type="ECO:0000256" key="7">
    <source>
        <dbReference type="HAMAP-Rule" id="MF_01200"/>
    </source>
</evidence>
<keyword evidence="4 7" id="KW-0665">Pyrimidine biosynthesis</keyword>
<dbReference type="HAMAP" id="MF_01200_B">
    <property type="entry name" value="OMPdecase_type1_B"/>
    <property type="match status" value="1"/>
</dbReference>
<dbReference type="InterPro" id="IPR013785">
    <property type="entry name" value="Aldolase_TIM"/>
</dbReference>
<evidence type="ECO:0000256" key="8">
    <source>
        <dbReference type="RuleBase" id="RU000512"/>
    </source>
</evidence>
<dbReference type="InterPro" id="IPR001754">
    <property type="entry name" value="OMPdeCOase_dom"/>
</dbReference>
<sequence length="243" mass="25433">MPTEIAPRDRLIVALDLPSVAEAEAMIIRLGDAVTFYKIGMELTYAGGLGLAERLAAEGKNVFMDLKLHDIPNTVERATRQIARLGARFLTVHGFSQSMTAALAGAAGSHLELLAVTVMTSYDDADLATAGYAMGVRDLVARRATQAKEIGIHGLILSPEETEQVRALVGPEMQLVTPGIRPAGSDIGDQKRVMTPVLAIAGGADRLVVGRPVTGAQDPAAAAESIVADIASAVALVGRTNRT</sequence>
<dbReference type="RefSeq" id="WP_231317941.1">
    <property type="nucleotide sequence ID" value="NZ_CP088156.1"/>
</dbReference>
<keyword evidence="3 7" id="KW-0210">Decarboxylase</keyword>
<dbReference type="InterPro" id="IPR011060">
    <property type="entry name" value="RibuloseP-bd_barrel"/>
</dbReference>
<dbReference type="SMART" id="SM00934">
    <property type="entry name" value="OMPdecase"/>
    <property type="match status" value="1"/>
</dbReference>
<evidence type="ECO:0000313" key="10">
    <source>
        <dbReference type="EMBL" id="UFZ02150.1"/>
    </source>
</evidence>
<feature type="binding site" evidence="7">
    <location>
        <position position="190"/>
    </location>
    <ligand>
        <name>substrate</name>
    </ligand>
</feature>
<feature type="domain" description="Orotidine 5'-phosphate decarboxylase" evidence="9">
    <location>
        <begin position="10"/>
        <end position="226"/>
    </location>
</feature>
<feature type="binding site" evidence="7">
    <location>
        <position position="181"/>
    </location>
    <ligand>
        <name>substrate</name>
    </ligand>
</feature>
<keyword evidence="5 7" id="KW-0456">Lyase</keyword>
<name>A0ABY3R4B8_9BRAD</name>
<dbReference type="Proteomes" id="UP001431010">
    <property type="component" value="Chromosome"/>
</dbReference>
<comment type="function">
    <text evidence="1 7">Catalyzes the decarboxylation of orotidine 5'-monophosphate (OMP) to uridine 5'-monophosphate (UMP).</text>
</comment>
<evidence type="ECO:0000256" key="1">
    <source>
        <dbReference type="ARBA" id="ARBA00002356"/>
    </source>
</evidence>
<evidence type="ECO:0000256" key="5">
    <source>
        <dbReference type="ARBA" id="ARBA00023239"/>
    </source>
</evidence>
<dbReference type="EC" id="4.1.1.23" evidence="7"/>
<comment type="similarity">
    <text evidence="7">Belongs to the OMP decarboxylase family. Type 1 subfamily.</text>
</comment>
<feature type="binding site" evidence="7">
    <location>
        <position position="38"/>
    </location>
    <ligand>
        <name>substrate</name>
    </ligand>
</feature>
<feature type="active site" description="Proton donor" evidence="7">
    <location>
        <position position="67"/>
    </location>
</feature>
<accession>A0ABY3R4B8</accession>
<dbReference type="InterPro" id="IPR047596">
    <property type="entry name" value="OMPdecase_bac"/>
</dbReference>
<keyword evidence="11" id="KW-1185">Reference proteome</keyword>
<reference evidence="10" key="1">
    <citation type="journal article" date="2024" name="Antonie Van Leeuwenhoek">
        <title>Bradyrhizobium ontarionense sp. nov., a novel bacterial symbiont isolated from Aeschynomene indica (Indian jointvetch), harbours photosynthesis, nitrogen fixation and nitrous oxide (N2O) reductase genes.</title>
        <authorList>
            <person name="Bromfield E.S.P."/>
            <person name="Cloutier S."/>
        </authorList>
    </citation>
    <scope>NUCLEOTIDE SEQUENCE</scope>
    <source>
        <strain evidence="10">A19</strain>
    </source>
</reference>
<comment type="pathway">
    <text evidence="2 7 8">Pyrimidine metabolism; UMP biosynthesis via de novo pathway; UMP from orotate: step 2/2.</text>
</comment>